<feature type="region of interest" description="Disordered" evidence="6">
    <location>
        <begin position="2387"/>
        <end position="2493"/>
    </location>
</feature>
<feature type="compositionally biased region" description="Polar residues" evidence="6">
    <location>
        <begin position="2152"/>
        <end position="2167"/>
    </location>
</feature>
<dbReference type="Pfam" id="PF11765">
    <property type="entry name" value="Hyphal_reg_CWP"/>
    <property type="match status" value="1"/>
</dbReference>
<feature type="compositionally biased region" description="Polar residues" evidence="6">
    <location>
        <begin position="1922"/>
        <end position="1935"/>
    </location>
</feature>
<feature type="region of interest" description="Disordered" evidence="6">
    <location>
        <begin position="2705"/>
        <end position="2733"/>
    </location>
</feature>
<proteinExistence type="predicted"/>
<feature type="compositionally biased region" description="Basic and acidic residues" evidence="6">
    <location>
        <begin position="2709"/>
        <end position="2721"/>
    </location>
</feature>
<feature type="signal peptide" evidence="7">
    <location>
        <begin position="1"/>
        <end position="15"/>
    </location>
</feature>
<evidence type="ECO:0000256" key="1">
    <source>
        <dbReference type="ARBA" id="ARBA00004191"/>
    </source>
</evidence>
<feature type="region of interest" description="Disordered" evidence="6">
    <location>
        <begin position="851"/>
        <end position="872"/>
    </location>
</feature>
<evidence type="ECO:0000256" key="6">
    <source>
        <dbReference type="SAM" id="MobiDB-lite"/>
    </source>
</evidence>
<feature type="chain" id="PRO_5040781157" description="Hyphally-regulated cell wall protein N-terminal domain-containing protein" evidence="7">
    <location>
        <begin position="16"/>
        <end position="3320"/>
    </location>
</feature>
<keyword evidence="4 7" id="KW-0732">Signal</keyword>
<feature type="region of interest" description="Disordered" evidence="6">
    <location>
        <begin position="1050"/>
        <end position="1141"/>
    </location>
</feature>
<feature type="compositionally biased region" description="Polar residues" evidence="6">
    <location>
        <begin position="1080"/>
        <end position="1095"/>
    </location>
</feature>
<dbReference type="PANTHER" id="PTHR36812:SF9">
    <property type="entry name" value="MYB-LIKE PROTEIN X ISOFORM X1"/>
    <property type="match status" value="1"/>
</dbReference>
<feature type="compositionally biased region" description="Polar residues" evidence="6">
    <location>
        <begin position="2724"/>
        <end position="2733"/>
    </location>
</feature>
<feature type="compositionally biased region" description="Polar residues" evidence="6">
    <location>
        <begin position="1884"/>
        <end position="1899"/>
    </location>
</feature>
<feature type="region of interest" description="Disordered" evidence="6">
    <location>
        <begin position="2122"/>
        <end position="2213"/>
    </location>
</feature>
<evidence type="ECO:0000256" key="2">
    <source>
        <dbReference type="ARBA" id="ARBA00022512"/>
    </source>
</evidence>
<dbReference type="InterPro" id="IPR021031">
    <property type="entry name" value="Hyphal-reg_cell_wall_N"/>
</dbReference>
<feature type="compositionally biased region" description="Polar residues" evidence="6">
    <location>
        <begin position="851"/>
        <end position="863"/>
    </location>
</feature>
<feature type="domain" description="Hyphally-regulated cell wall protein N-terminal" evidence="8">
    <location>
        <begin position="8"/>
        <end position="324"/>
    </location>
</feature>
<protein>
    <recommendedName>
        <fullName evidence="8">Hyphally-regulated cell wall protein N-terminal domain-containing protein</fullName>
    </recommendedName>
</protein>
<feature type="compositionally biased region" description="Basic and acidic residues" evidence="6">
    <location>
        <begin position="2441"/>
        <end position="2474"/>
    </location>
</feature>
<dbReference type="PANTHER" id="PTHR36812">
    <property type="entry name" value="NEUROFILAMENT TRIPLET M PROTEIN-LIKE PROTEIN"/>
    <property type="match status" value="1"/>
</dbReference>
<feature type="compositionally biased region" description="Polar residues" evidence="6">
    <location>
        <begin position="1616"/>
        <end position="1631"/>
    </location>
</feature>
<gene>
    <name evidence="9" type="ORF">CANVERA_P4118</name>
</gene>
<evidence type="ECO:0000256" key="5">
    <source>
        <dbReference type="ARBA" id="ARBA00023180"/>
    </source>
</evidence>
<comment type="subcellular location">
    <subcellularLocation>
        <location evidence="1">Secreted</location>
        <location evidence="1">Cell wall</location>
    </subcellularLocation>
</comment>
<dbReference type="Gene3D" id="3.40.50.720">
    <property type="entry name" value="NAD(P)-binding Rossmann-like Domain"/>
    <property type="match status" value="1"/>
</dbReference>
<feature type="region of interest" description="Disordered" evidence="6">
    <location>
        <begin position="1318"/>
        <end position="1409"/>
    </location>
</feature>
<feature type="compositionally biased region" description="Polar residues" evidence="6">
    <location>
        <begin position="2482"/>
        <end position="2493"/>
    </location>
</feature>
<feature type="compositionally biased region" description="Polar residues" evidence="6">
    <location>
        <begin position="1386"/>
        <end position="1399"/>
    </location>
</feature>
<dbReference type="GO" id="GO:0009277">
    <property type="term" value="C:fungal-type cell wall"/>
    <property type="evidence" value="ECO:0007669"/>
    <property type="project" value="UniProtKB-ARBA"/>
</dbReference>
<keyword evidence="2" id="KW-0134">Cell wall</keyword>
<evidence type="ECO:0000256" key="4">
    <source>
        <dbReference type="ARBA" id="ARBA00022729"/>
    </source>
</evidence>
<feature type="compositionally biased region" description="Acidic residues" evidence="6">
    <location>
        <begin position="2427"/>
        <end position="2440"/>
    </location>
</feature>
<keyword evidence="10" id="KW-1185">Reference proteome</keyword>
<feature type="compositionally biased region" description="Polar residues" evidence="6">
    <location>
        <begin position="2190"/>
        <end position="2203"/>
    </location>
</feature>
<dbReference type="Proteomes" id="UP001152885">
    <property type="component" value="Unassembled WGS sequence"/>
</dbReference>
<evidence type="ECO:0000313" key="10">
    <source>
        <dbReference type="Proteomes" id="UP001152885"/>
    </source>
</evidence>
<feature type="compositionally biased region" description="Polar residues" evidence="6">
    <location>
        <begin position="1348"/>
        <end position="1363"/>
    </location>
</feature>
<feature type="region of interest" description="Disordered" evidence="6">
    <location>
        <begin position="1854"/>
        <end position="1945"/>
    </location>
</feature>
<evidence type="ECO:0000313" key="9">
    <source>
        <dbReference type="EMBL" id="CAI5759607.1"/>
    </source>
</evidence>
<sequence length="3320" mass="365377">MWLILWLFLLRNSIGVDIFDSRIDRGETNLELGRFTIGNGAYWSIVDVPKFIIGGAVTVNPLSALYVTNTNKPLAFTFLGPFMSLTNYGLVNFDTRQVSDLCEISFAVDGLYNDGDLIFNVQGGNSSIAISTVHFENRGVIALHQEYLGAATFDMFVLRSFANNGSFCMNNVDYEHTSETEGNGCFVLQGNSKIHTIRSHAFGSQTIVFTGPNCVLKLAGVLNGEVVKVAGFGNGNVIYFSKALNGVFGSWSYSSSTGILSLKTNDLFSFNREVNIGPGYTDAYFKLIDYDEGTSNAIIYNAPVPAAANNGNHCLPCGEIVDPPGTEPVAYEENGNLVIIDEDENGNWYTSTETFKAAETSTLENGEVIKLYETVENGEIITKTEYGTVPIKTEFVTVFVNYLAGGYPITGTGIYKVDVDENGNYYTQTISFTEPSSTTYMTHSTITTSETESILQTYLVFVSTNNASSWVTESSAVQIQSTSTFAVLYTSYNYYTYQTITNTATVVAYVYNDKEYYYSTLDSKKLTPTSYTTVVETFDNLWQKTTETLYIKVDQNQYGWYTSTSTVSSKISMDYILDMLIEEEDGSSNLEQFRILVYANDNGEWFTSSAPVQPTSTAYLDWQFAPERTDTFSVGLVTVFTNSKGTWTTETQDVKITQISTGHTRIDFEDDFRDIIIHSYGLDNGLWLESTEFLPNPFPTTYITQEEDKAYQVVVTSNIENWWHTISSELEGTDISTLILSTIDPDVLNSISDEIKQSFASVSPQMSGINMISNLVASSTIDQTENVTITSDDLITGPPNTDKAEAEEEFLKVKEANERLDNTEELQQIEGRSEEFKGFANIGEEEEKATISNEQSASTINNSDRIEATGSGSSTISIINSSTFTSTYVSYNVYPYETVTKTATIVGYLLNNNEYSYSTLLPPTPTPTTYLTTGYTYDRLWNAYPQTLLVVVGSNSFGYATWTSTVTNPILMEYTMNVTTDDDQGLQTINQVKALVQINENGELHTILEPISTASISFDSETTASNLGSVTSKSEIGEIAEETEIAVQVSVDEKENEENNEANGSNDSDGFGEDQENDNNKSTQTNNLTETNEIAENTGEIEEFKEFENIDEEEEKATISNEQSASTINNSDRIEATGSGSSTISIINSSTFTSTYVSYNVYPYETVTKTATIVGYLLNNNEYSYSTLLPPTPTPTTYLTTGYTYDRLWNAYPQTLLVVVGSNSFGYATWTSTVTNPILMEYTMNVTTDDDQGLQTINQVKALVQINENGELHTILEPISTASISFDSETTASNLGSVTSKSEIGEIAEETEIAVQVSVDEKENEENNEANGSNDSDGFGEDQENDNNKSTQTNNLTETNEIAENTGEIEEFKEFENIDEEEEKATISNEQSASTINNSDRIEATGSGSSTISIINSSTFTSTYVSYNVYPYETVTKTATIVGYLLNNNEYSYSTLLPPTPTPTTYLTTGYTYDRLWNAYPQTLLVVVGSNSFGYATWTSTVTNPILMEYTMNVTTDDDQGLQTINQVKALVQINENGELHTILEPISTASISFDSETTASNLGSVTSKSEIGEIAEETEIAVQVSVDEKENEENNEANGSNDSDGFGEDQENDNNKSTQTNNLTETNEIAENTGEIEEFKEFENIDEEEEKATISNEQSASTINNSDRIEATGSGSSTISIINSSTFTSTYVSYNVYPYETVTKTATIVGYLLNNNEYSYSTLLPPTPTPTTYLTTGYTYDRLWNAYPQTLLVVVGSNSFGYATWTSTVTNPILMEYTMNVTTDDDQGLQTINQVKALVQINENGELHTILEPISTASISFDSETTASNLGSVTSKSEIGEIAEETEIAVQVSVDEKENEENNEANGSNDSDGFGEDQENDNNKSTQTNNLTETNEIAENTGEIEEFKEFENIDEEEEKATISNEQSASTINNSDRIEATGSGSSTISIINSSTFTSTYVSYNVYPYETVTKTATIVGYLLNNNEYSYSTLLPPTPTPTTYLTTGYTYDRLWNAYPQTLLVVVGSNSFGYATWTSTVTNPILMEYTMNVTTDDDQGLQTINQVKALVQINENGELHTILEPISTASISFDSETTASNLGSVTSKSEIGEIAEETEIAVQVSVDEKENEENNEANGSNDSDGFGEDQENDNNKSTQTNNLTETNEIAENTGEIEEFKEFENIDEEEEKATISNEQSASTINNSDRIEATGSGSSTISIINSSTFTSTYVSYNVYPYETVTKTATIVGYLLNNNEYSYSTLLPPTPTPTTYLTTGYTYDRLWNAYPQTLLVVVGSNSFGYATWTSTVTNPILMEYTMNVTTDDDQGLQTINQVKALVQINENGELHTILEPISTASISFDSETTASNLGSVTSKSEIGEIAEETEIAAQASVDENENKESNEANGSYDSDDIGDTEESKEIDGTKDIDDAEDTEEPEDFEDAKDIEVLEPKQTDDTNEEYKIGKTNDLDELKETELPDDSEQISESNETENSSVYIESTSSFTSIYVSYTEYPYETVTNTASGLAFIYNNGEISYSTFESIASTAEPTSYTTIIESYNKWWMKTSQTLLIEIDSNESGWYTLTSTISSPTSTEYTTAISSINEENEETIEQFRVAVKTNENGEWFTKSELIESLSTGNSLVLETENVNSILESENLDTDIKSTQSIGINSEDELNNIYGSSVTNIGEGEGDNTESGDFAHSSVEFNFGGKESDETSITDDKASMTGENSKATESQDFVDEEIDDIKLTSEKSIESVDSAKGDMAGNLVSESDDNIMISDTIKTISSIIGQVSTEAHIIYTSDDVKITESYQFESMTATSADTYEATTSIFTNEEDLSLSFIVTLLPGPISLVNVSSTFIHTSMLSTNYETKTIESAYTYHSNVSNTIQPIVSSVIETIIEEIETTEISTKTTIEKDYKNDFKSSQELISNGSKSDMETFQNLASSESTNALKSAQSQASSESNIENSHDLAPTEVYSILTTSYSSDSFAYTYENEYGSSIVITESTKIGTDYRSTVTFTIVAVTKNITEYYTTTISNYYSNSELNSLQTILESLSAGREDGKTRVITTSRYSSRFNQIAGVYVILLVSNSITAYETTATFEFISTNIVTITSDGIEKIVTELIGKNEFSETITITETEGINAVEATNVPLTYHPDESKSDNGSNLSNPTTVQSMDVVSLLNQQINTDGATKTIFTSIYTTSDGSNDVLTNLDIFHIITVEENTYTMTEFFSLLTTLEKSKGEFLKDVINSDKFLYEIVPDITIDGAFNEISGKPQDVTIFYHMAPSVIHVDPSQVEDKIIKPAVEGTKNALLAAKTSGKNS</sequence>
<feature type="compositionally biased region" description="Polar residues" evidence="6">
    <location>
        <begin position="1654"/>
        <end position="1667"/>
    </location>
</feature>
<evidence type="ECO:0000259" key="8">
    <source>
        <dbReference type="Pfam" id="PF11765"/>
    </source>
</evidence>
<organism evidence="9 10">
    <name type="scientific">Candida verbasci</name>
    <dbReference type="NCBI Taxonomy" id="1227364"/>
    <lineage>
        <taxon>Eukaryota</taxon>
        <taxon>Fungi</taxon>
        <taxon>Dikarya</taxon>
        <taxon>Ascomycota</taxon>
        <taxon>Saccharomycotina</taxon>
        <taxon>Pichiomycetes</taxon>
        <taxon>Debaryomycetaceae</taxon>
        <taxon>Candida/Lodderomyces clade</taxon>
        <taxon>Candida</taxon>
    </lineage>
</organism>
<feature type="compositionally biased region" description="Basic and acidic residues" evidence="6">
    <location>
        <begin position="2415"/>
        <end position="2426"/>
    </location>
</feature>
<name>A0A9W4TYN5_9ASCO</name>
<keyword evidence="3" id="KW-0964">Secreted</keyword>
<reference evidence="9" key="1">
    <citation type="submission" date="2022-12" db="EMBL/GenBank/DDBJ databases">
        <authorList>
            <person name="Brejova B."/>
        </authorList>
    </citation>
    <scope>NUCLEOTIDE SEQUENCE</scope>
</reference>
<feature type="region of interest" description="Disordered" evidence="6">
    <location>
        <begin position="1586"/>
        <end position="1677"/>
    </location>
</feature>
<accession>A0A9W4TYN5</accession>
<evidence type="ECO:0000256" key="3">
    <source>
        <dbReference type="ARBA" id="ARBA00022525"/>
    </source>
</evidence>
<feature type="compositionally biased region" description="Polar residues" evidence="6">
    <location>
        <begin position="1118"/>
        <end position="1131"/>
    </location>
</feature>
<dbReference type="OrthoDB" id="2735536at2759"/>
<comment type="caution">
    <text evidence="9">The sequence shown here is derived from an EMBL/GenBank/DDBJ whole genome shotgun (WGS) entry which is preliminary data.</text>
</comment>
<evidence type="ECO:0000256" key="7">
    <source>
        <dbReference type="SAM" id="SignalP"/>
    </source>
</evidence>
<dbReference type="EMBL" id="CANTUO010000004">
    <property type="protein sequence ID" value="CAI5759607.1"/>
    <property type="molecule type" value="Genomic_DNA"/>
</dbReference>
<keyword evidence="5" id="KW-0325">Glycoprotein</keyword>